<keyword evidence="1" id="KW-0853">WD repeat</keyword>
<dbReference type="Gene3D" id="2.130.10.10">
    <property type="entry name" value="YVTN repeat-like/Quinoprotein amine dehydrogenase"/>
    <property type="match status" value="1"/>
</dbReference>
<feature type="non-terminal residue" evidence="3">
    <location>
        <position position="93"/>
    </location>
</feature>
<reference evidence="3" key="1">
    <citation type="submission" date="2022-03" db="EMBL/GenBank/DDBJ databases">
        <title>A functionally conserved STORR gene fusion in Papaver species that diverged 16.8 million years ago.</title>
        <authorList>
            <person name="Catania T."/>
        </authorList>
    </citation>
    <scope>NUCLEOTIDE SEQUENCE</scope>
    <source>
        <strain evidence="3">S-191538</strain>
    </source>
</reference>
<protein>
    <submittedName>
        <fullName evidence="3">Uncharacterized protein</fullName>
    </submittedName>
</protein>
<keyword evidence="4" id="KW-1185">Reference proteome</keyword>
<comment type="caution">
    <text evidence="3">The sequence shown here is derived from an EMBL/GenBank/DDBJ whole genome shotgun (WGS) entry which is preliminary data.</text>
</comment>
<evidence type="ECO:0000256" key="1">
    <source>
        <dbReference type="ARBA" id="ARBA00022574"/>
    </source>
</evidence>
<evidence type="ECO:0000313" key="4">
    <source>
        <dbReference type="Proteomes" id="UP001177140"/>
    </source>
</evidence>
<gene>
    <name evidence="3" type="ORF">MKW94_010187</name>
</gene>
<keyword evidence="2" id="KW-0677">Repeat</keyword>
<evidence type="ECO:0000313" key="3">
    <source>
        <dbReference type="EMBL" id="MCL7036376.1"/>
    </source>
</evidence>
<dbReference type="EMBL" id="JAJJMA010167222">
    <property type="protein sequence ID" value="MCL7036376.1"/>
    <property type="molecule type" value="Genomic_DNA"/>
</dbReference>
<name>A0AA41SHN0_PAPNU</name>
<dbReference type="SUPFAM" id="SSF117289">
    <property type="entry name" value="Nucleoporin domain"/>
    <property type="match status" value="1"/>
</dbReference>
<sequence length="93" mass="10717">MNVLATGSWDKTLPEKCYALSVKYPLMVVGTSDRNLIIFNLNKPQEEFKRIASPLKYQTRYGSFSFWDKDNKQRLKAMCRCSNPIPCSAFNSD</sequence>
<dbReference type="InterPro" id="IPR015943">
    <property type="entry name" value="WD40/YVTN_repeat-like_dom_sf"/>
</dbReference>
<dbReference type="PANTHER" id="PTHR10971">
    <property type="entry name" value="MRNA EXPORT FACTOR AND BUB3"/>
    <property type="match status" value="1"/>
</dbReference>
<dbReference type="Proteomes" id="UP001177140">
    <property type="component" value="Unassembled WGS sequence"/>
</dbReference>
<accession>A0AA41SHN0</accession>
<organism evidence="3 4">
    <name type="scientific">Papaver nudicaule</name>
    <name type="common">Iceland poppy</name>
    <dbReference type="NCBI Taxonomy" id="74823"/>
    <lineage>
        <taxon>Eukaryota</taxon>
        <taxon>Viridiplantae</taxon>
        <taxon>Streptophyta</taxon>
        <taxon>Embryophyta</taxon>
        <taxon>Tracheophyta</taxon>
        <taxon>Spermatophyta</taxon>
        <taxon>Magnoliopsida</taxon>
        <taxon>Ranunculales</taxon>
        <taxon>Papaveraceae</taxon>
        <taxon>Papaveroideae</taxon>
        <taxon>Papaver</taxon>
    </lineage>
</organism>
<evidence type="ECO:0000256" key="2">
    <source>
        <dbReference type="ARBA" id="ARBA00022737"/>
    </source>
</evidence>
<proteinExistence type="predicted"/>
<dbReference type="AlphaFoldDB" id="A0AA41SHN0"/>